<sequence>MHLGRPLTSLIAGAPGEILTVLSRTEQPLTGRTIAALSDGRVSQAGVSRAIGGLVDAGVVVAVPAGRAMLYSLNRDHVAASALTNLASLREVLLERIRVALKTWNPQPIAVAAFGSFGRGEGGPMSDVDLIIIRPDRVVADDASWAEQVQQLSSSVCLWSGNSCDVLEYTRAELKRLVRVKDPLVGSLATGLLDLAGESLGPLLRGRVEK</sequence>
<dbReference type="SUPFAM" id="SSF46785">
    <property type="entry name" value="Winged helix' DNA-binding domain"/>
    <property type="match status" value="1"/>
</dbReference>
<proteinExistence type="predicted"/>
<organism evidence="2">
    <name type="scientific">freshwater metagenome</name>
    <dbReference type="NCBI Taxonomy" id="449393"/>
    <lineage>
        <taxon>unclassified sequences</taxon>
        <taxon>metagenomes</taxon>
        <taxon>ecological metagenomes</taxon>
    </lineage>
</organism>
<dbReference type="Gene3D" id="3.30.460.10">
    <property type="entry name" value="Beta Polymerase, domain 2"/>
    <property type="match status" value="1"/>
</dbReference>
<feature type="domain" description="Polymerase nucleotidyl transferase" evidence="1">
    <location>
        <begin position="95"/>
        <end position="152"/>
    </location>
</feature>
<gene>
    <name evidence="2" type="ORF">UFOPK3376_03048</name>
</gene>
<dbReference type="AlphaFoldDB" id="A0A6J7FFR3"/>
<dbReference type="Gene3D" id="1.10.10.10">
    <property type="entry name" value="Winged helix-like DNA-binding domain superfamily/Winged helix DNA-binding domain"/>
    <property type="match status" value="1"/>
</dbReference>
<dbReference type="InterPro" id="IPR043519">
    <property type="entry name" value="NT_sf"/>
</dbReference>
<dbReference type="EMBL" id="CAFBLP010000130">
    <property type="protein sequence ID" value="CAB4894041.1"/>
    <property type="molecule type" value="Genomic_DNA"/>
</dbReference>
<evidence type="ECO:0000259" key="1">
    <source>
        <dbReference type="Pfam" id="PF01909"/>
    </source>
</evidence>
<dbReference type="GO" id="GO:0016779">
    <property type="term" value="F:nucleotidyltransferase activity"/>
    <property type="evidence" value="ECO:0007669"/>
    <property type="project" value="InterPro"/>
</dbReference>
<dbReference type="SUPFAM" id="SSF81301">
    <property type="entry name" value="Nucleotidyltransferase"/>
    <property type="match status" value="1"/>
</dbReference>
<dbReference type="Pfam" id="PF01909">
    <property type="entry name" value="NTP_transf_2"/>
    <property type="match status" value="1"/>
</dbReference>
<dbReference type="InterPro" id="IPR036390">
    <property type="entry name" value="WH_DNA-bd_sf"/>
</dbReference>
<reference evidence="2" key="1">
    <citation type="submission" date="2020-05" db="EMBL/GenBank/DDBJ databases">
        <authorList>
            <person name="Chiriac C."/>
            <person name="Salcher M."/>
            <person name="Ghai R."/>
            <person name="Kavagutti S V."/>
        </authorList>
    </citation>
    <scope>NUCLEOTIDE SEQUENCE</scope>
</reference>
<name>A0A6J7FFR3_9ZZZZ</name>
<evidence type="ECO:0000313" key="2">
    <source>
        <dbReference type="EMBL" id="CAB4894041.1"/>
    </source>
</evidence>
<dbReference type="InterPro" id="IPR002934">
    <property type="entry name" value="Polymerase_NTP_transf_dom"/>
</dbReference>
<accession>A0A6J7FFR3</accession>
<protein>
    <submittedName>
        <fullName evidence="2">Unannotated protein</fullName>
    </submittedName>
</protein>
<dbReference type="InterPro" id="IPR036388">
    <property type="entry name" value="WH-like_DNA-bd_sf"/>
</dbReference>
<dbReference type="CDD" id="cd05403">
    <property type="entry name" value="NT_KNTase_like"/>
    <property type="match status" value="1"/>
</dbReference>